<dbReference type="InterPro" id="IPR046373">
    <property type="entry name" value="Acyl-CoA_Oxase/DH_mid-dom_sf"/>
</dbReference>
<dbReference type="SUPFAM" id="SSF56645">
    <property type="entry name" value="Acyl-CoA dehydrogenase NM domain-like"/>
    <property type="match status" value="1"/>
</dbReference>
<dbReference type="InterPro" id="IPR036250">
    <property type="entry name" value="AcylCo_DH-like_C"/>
</dbReference>
<evidence type="ECO:0000256" key="2">
    <source>
        <dbReference type="ARBA" id="ARBA00009347"/>
    </source>
</evidence>
<feature type="domain" description="Acyl-CoA dehydrogenase/oxidase C-terminal" evidence="6">
    <location>
        <begin position="252"/>
        <end position="389"/>
    </location>
</feature>
<dbReference type="PANTHER" id="PTHR43884:SF22">
    <property type="entry name" value="BLR3437 PROTEIN"/>
    <property type="match status" value="1"/>
</dbReference>
<sequence>MPETVRSATSHGPRPRGEWTDALEHFLREAARDLRAPGAALDADPDAVHRFLHLPAVRLQQHMLTPARYARDEDLLPRYVPAEASCAEWILAAEWLAYGDPGMTLASPGPALSTAVLRALADDAQRDWFFTRTSDWPTWAFFALTEPAKGSAATELTARLDAAPGGDGWVLTGEKMYIGNGAHARVGVVFCRRAPGPWGIEAVMVDTADPGFHAETLPLVGLRGARISRLRFDGVYIPPERVLGRHRPRSRRGLQGALQAMLWFRPSVAAFALGVGRAACDYVLEQRPALAGAGRAEVDGLLDRSRRLRRLLHEVAAEIDAGSPNTFRVSGVKMRAACLAEDATMLAARLLGPASLIEHPWLDKVYRDVRAFEFMEGTGNIHRRGVFQGLLRDDYFTPRDRDDRPGRAVEGVI</sequence>
<name>A0A940WJE0_9ACTN</name>
<reference evidence="8" key="1">
    <citation type="submission" date="2021-02" db="EMBL/GenBank/DDBJ databases">
        <title>Draft genome sequence of Microbispora sp. RL4-1S isolated from rice leaves in Thailand.</title>
        <authorList>
            <person name="Muangham S."/>
            <person name="Duangmal K."/>
        </authorList>
    </citation>
    <scope>NUCLEOTIDE SEQUENCE</scope>
    <source>
        <strain evidence="8">RL4-1S</strain>
    </source>
</reference>
<keyword evidence="4 5" id="KW-0274">FAD</keyword>
<evidence type="ECO:0000256" key="5">
    <source>
        <dbReference type="RuleBase" id="RU362125"/>
    </source>
</evidence>
<dbReference type="RefSeq" id="WP_210158085.1">
    <property type="nucleotide sequence ID" value="NZ_JAFCNB010000014.1"/>
</dbReference>
<dbReference type="AlphaFoldDB" id="A0A940WJE0"/>
<dbReference type="InterPro" id="IPR009100">
    <property type="entry name" value="AcylCoA_DH/oxidase_NM_dom_sf"/>
</dbReference>
<proteinExistence type="inferred from homology"/>
<dbReference type="Proteomes" id="UP000674234">
    <property type="component" value="Unassembled WGS sequence"/>
</dbReference>
<keyword evidence="3 5" id="KW-0285">Flavoprotein</keyword>
<evidence type="ECO:0000313" key="9">
    <source>
        <dbReference type="Proteomes" id="UP000674234"/>
    </source>
</evidence>
<dbReference type="Pfam" id="PF00441">
    <property type="entry name" value="Acyl-CoA_dh_1"/>
    <property type="match status" value="1"/>
</dbReference>
<dbReference type="Pfam" id="PF02770">
    <property type="entry name" value="Acyl-CoA_dh_M"/>
    <property type="match status" value="1"/>
</dbReference>
<evidence type="ECO:0000313" key="8">
    <source>
        <dbReference type="EMBL" id="MBP2706804.1"/>
    </source>
</evidence>
<dbReference type="CDD" id="cd00567">
    <property type="entry name" value="ACAD"/>
    <property type="match status" value="1"/>
</dbReference>
<protein>
    <submittedName>
        <fullName evidence="8">Acyl-CoA dehydrogenase</fullName>
    </submittedName>
</protein>
<dbReference type="InterPro" id="IPR037069">
    <property type="entry name" value="AcylCoA_DH/ox_N_sf"/>
</dbReference>
<dbReference type="InterPro" id="IPR006091">
    <property type="entry name" value="Acyl-CoA_Oxase/DH_mid-dom"/>
</dbReference>
<comment type="cofactor">
    <cofactor evidence="1 5">
        <name>FAD</name>
        <dbReference type="ChEBI" id="CHEBI:57692"/>
    </cofactor>
</comment>
<dbReference type="Gene3D" id="1.20.140.10">
    <property type="entry name" value="Butyryl-CoA Dehydrogenase, subunit A, domain 3"/>
    <property type="match status" value="2"/>
</dbReference>
<comment type="caution">
    <text evidence="8">The sequence shown here is derived from an EMBL/GenBank/DDBJ whole genome shotgun (WGS) entry which is preliminary data.</text>
</comment>
<dbReference type="SUPFAM" id="SSF47203">
    <property type="entry name" value="Acyl-CoA dehydrogenase C-terminal domain-like"/>
    <property type="match status" value="1"/>
</dbReference>
<dbReference type="EMBL" id="JAFCNB010000014">
    <property type="protein sequence ID" value="MBP2706804.1"/>
    <property type="molecule type" value="Genomic_DNA"/>
</dbReference>
<feature type="domain" description="Acyl-CoA oxidase/dehydrogenase middle" evidence="7">
    <location>
        <begin position="142"/>
        <end position="235"/>
    </location>
</feature>
<keyword evidence="9" id="KW-1185">Reference proteome</keyword>
<comment type="similarity">
    <text evidence="2 5">Belongs to the acyl-CoA dehydrogenase family.</text>
</comment>
<dbReference type="GO" id="GO:0050660">
    <property type="term" value="F:flavin adenine dinucleotide binding"/>
    <property type="evidence" value="ECO:0007669"/>
    <property type="project" value="InterPro"/>
</dbReference>
<gene>
    <name evidence="8" type="ORF">JOL79_23635</name>
</gene>
<evidence type="ECO:0000256" key="1">
    <source>
        <dbReference type="ARBA" id="ARBA00001974"/>
    </source>
</evidence>
<evidence type="ECO:0000256" key="3">
    <source>
        <dbReference type="ARBA" id="ARBA00022630"/>
    </source>
</evidence>
<accession>A0A940WJE0</accession>
<evidence type="ECO:0000259" key="7">
    <source>
        <dbReference type="Pfam" id="PF02770"/>
    </source>
</evidence>
<evidence type="ECO:0000259" key="6">
    <source>
        <dbReference type="Pfam" id="PF00441"/>
    </source>
</evidence>
<evidence type="ECO:0000256" key="4">
    <source>
        <dbReference type="ARBA" id="ARBA00022827"/>
    </source>
</evidence>
<organism evidence="8 9">
    <name type="scientific">Microbispora oryzae</name>
    <dbReference type="NCBI Taxonomy" id="2806554"/>
    <lineage>
        <taxon>Bacteria</taxon>
        <taxon>Bacillati</taxon>
        <taxon>Actinomycetota</taxon>
        <taxon>Actinomycetes</taxon>
        <taxon>Streptosporangiales</taxon>
        <taxon>Streptosporangiaceae</taxon>
        <taxon>Microbispora</taxon>
    </lineage>
</organism>
<keyword evidence="5" id="KW-0560">Oxidoreductase</keyword>
<dbReference type="Gene3D" id="1.10.540.10">
    <property type="entry name" value="Acyl-CoA dehydrogenase/oxidase, N-terminal domain"/>
    <property type="match status" value="1"/>
</dbReference>
<dbReference type="InterPro" id="IPR009075">
    <property type="entry name" value="AcylCo_DH/oxidase_C"/>
</dbReference>
<dbReference type="PANTHER" id="PTHR43884">
    <property type="entry name" value="ACYL-COA DEHYDROGENASE"/>
    <property type="match status" value="1"/>
</dbReference>
<dbReference type="GO" id="GO:0003995">
    <property type="term" value="F:acyl-CoA dehydrogenase activity"/>
    <property type="evidence" value="ECO:0007669"/>
    <property type="project" value="TreeGrafter"/>
</dbReference>
<dbReference type="Gene3D" id="2.40.110.10">
    <property type="entry name" value="Butyryl-CoA Dehydrogenase, subunit A, domain 2"/>
    <property type="match status" value="1"/>
</dbReference>